<dbReference type="SUPFAM" id="SSF57667">
    <property type="entry name" value="beta-beta-alpha zinc fingers"/>
    <property type="match status" value="1"/>
</dbReference>
<reference evidence="1" key="1">
    <citation type="submission" date="2014-11" db="EMBL/GenBank/DDBJ databases">
        <authorList>
            <person name="Amaro Gonzalez C."/>
        </authorList>
    </citation>
    <scope>NUCLEOTIDE SEQUENCE</scope>
</reference>
<sequence>MCFCAKSDFNIHMKINRGEKPYKCTQSEKCFNK</sequence>
<dbReference type="AlphaFoldDB" id="A0A0E9TWJ0"/>
<dbReference type="EMBL" id="GBXM01050755">
    <property type="protein sequence ID" value="JAH57822.1"/>
    <property type="molecule type" value="Transcribed_RNA"/>
</dbReference>
<dbReference type="InterPro" id="IPR036236">
    <property type="entry name" value="Znf_C2H2_sf"/>
</dbReference>
<proteinExistence type="predicted"/>
<organism evidence="1">
    <name type="scientific">Anguilla anguilla</name>
    <name type="common">European freshwater eel</name>
    <name type="synonym">Muraena anguilla</name>
    <dbReference type="NCBI Taxonomy" id="7936"/>
    <lineage>
        <taxon>Eukaryota</taxon>
        <taxon>Metazoa</taxon>
        <taxon>Chordata</taxon>
        <taxon>Craniata</taxon>
        <taxon>Vertebrata</taxon>
        <taxon>Euteleostomi</taxon>
        <taxon>Actinopterygii</taxon>
        <taxon>Neopterygii</taxon>
        <taxon>Teleostei</taxon>
        <taxon>Anguilliformes</taxon>
        <taxon>Anguillidae</taxon>
        <taxon>Anguilla</taxon>
    </lineage>
</organism>
<evidence type="ECO:0000313" key="1">
    <source>
        <dbReference type="EMBL" id="JAH57822.1"/>
    </source>
</evidence>
<protein>
    <submittedName>
        <fullName evidence="1">Uncharacterized protein</fullName>
    </submittedName>
</protein>
<dbReference type="Gene3D" id="3.30.160.60">
    <property type="entry name" value="Classic Zinc Finger"/>
    <property type="match status" value="1"/>
</dbReference>
<name>A0A0E9TWJ0_ANGAN</name>
<reference evidence="1" key="2">
    <citation type="journal article" date="2015" name="Fish Shellfish Immunol.">
        <title>Early steps in the European eel (Anguilla anguilla)-Vibrio vulnificus interaction in the gills: Role of the RtxA13 toxin.</title>
        <authorList>
            <person name="Callol A."/>
            <person name="Pajuelo D."/>
            <person name="Ebbesson L."/>
            <person name="Teles M."/>
            <person name="MacKenzie S."/>
            <person name="Amaro C."/>
        </authorList>
    </citation>
    <scope>NUCLEOTIDE SEQUENCE</scope>
</reference>
<accession>A0A0E9TWJ0</accession>